<evidence type="ECO:0000256" key="1">
    <source>
        <dbReference type="SAM" id="Phobius"/>
    </source>
</evidence>
<feature type="transmembrane region" description="Helical" evidence="1">
    <location>
        <begin position="636"/>
        <end position="660"/>
    </location>
</feature>
<feature type="transmembrane region" description="Helical" evidence="1">
    <location>
        <begin position="7"/>
        <end position="27"/>
    </location>
</feature>
<evidence type="ECO:0000313" key="3">
    <source>
        <dbReference type="Proteomes" id="UP000004946"/>
    </source>
</evidence>
<sequence length="699" mass="76562">MHRISQITWVIALIFGVFFAYQAFIVMDQNQPFGTESSFHISQVDSKRGVALKALEDVARSQRANIYKVQSNMTSSFNRNELYAFVGDQAAFARAGSYEYPSFSSLSGSYRIRPASSLTFQDIRGEYKTNVGGGRLAAILQALSEKGVMAENDGYPPAVGFANFFAFGMAESNSGAFILALLLAIILSLAFSCSRHRKAYALKELHGYGKGRIVGQEVRDLLLFSGKAMRIIFLALTVLLGVANHFHQYWRFLSLLIITWAVLLAVGLLAMAVLSRIFIGGIRIVPVMKNQNSTEINFAVGFATQIVIVALIFGALSGSLVRLNAIQQASQELQAWRKAGPLYVTSISTALPQKQMFRDGRAFRQVTDELEIRGQALLAVSHVENNPDAIRTGERSYYSGNYRSLFINDTYLKTNPIHDLTGKKISFSDFRRNQVLLIVPQTFSGDLDALKKNYRADLKDWCQTSEEGAGENKENKGCDPQISLVRAKAGQSYFLYNGTGVGLPAEGQSDNTSRISSLKDPVAAVVNVNSHLIAPEILISYASSSSILFTDPHALSSRLDKAGILGDFAGINNAADIVAYSIQLSRREQLMDILGVILGLSVFVMAIAVLVSAYCELKKKQNFVQLIHGYPFGRRHAAIMVTGLLVTVAALVFASFIGHMKGADNAVLAVVILLLQVGMTIGMLDFFESRVHASMIKES</sequence>
<dbReference type="RefSeq" id="WP_006290560.1">
    <property type="nucleotide sequence ID" value="NZ_AP012333.1"/>
</dbReference>
<organism evidence="2 3">
    <name type="scientific">Parascardovia denticolens DSM 10105 = JCM 12538</name>
    <dbReference type="NCBI Taxonomy" id="864564"/>
    <lineage>
        <taxon>Bacteria</taxon>
        <taxon>Bacillati</taxon>
        <taxon>Actinomycetota</taxon>
        <taxon>Actinomycetes</taxon>
        <taxon>Bifidobacteriales</taxon>
        <taxon>Bifidobacteriaceae</taxon>
        <taxon>Parascardovia</taxon>
    </lineage>
</organism>
<reference evidence="2 3" key="1">
    <citation type="submission" date="2010-12" db="EMBL/GenBank/DDBJ databases">
        <authorList>
            <person name="Muzny D."/>
            <person name="Qin X."/>
            <person name="Buhay C."/>
            <person name="Dugan-Rocha S."/>
            <person name="Ding Y."/>
            <person name="Chen G."/>
            <person name="Hawes A."/>
            <person name="Holder M."/>
            <person name="Jhangiani S."/>
            <person name="Johnson A."/>
            <person name="Khan Z."/>
            <person name="Li Z."/>
            <person name="Liu W."/>
            <person name="Liu X."/>
            <person name="Perez L."/>
            <person name="Shen H."/>
            <person name="Wang Q."/>
            <person name="Watt J."/>
            <person name="Xi L."/>
            <person name="Xin Y."/>
            <person name="Zhou J."/>
            <person name="Deng J."/>
            <person name="Jiang H."/>
            <person name="Liu Y."/>
            <person name="Qu J."/>
            <person name="Song X.-Z."/>
            <person name="Zhang L."/>
            <person name="Villasana D."/>
            <person name="Johnson A."/>
            <person name="Liu J."/>
            <person name="Liyanage D."/>
            <person name="Lorensuhewa L."/>
            <person name="Robinson T."/>
            <person name="Song A."/>
            <person name="Song B.-B."/>
            <person name="Dinh H."/>
            <person name="Thornton R."/>
            <person name="Coyle M."/>
            <person name="Francisco L."/>
            <person name="Jackson L."/>
            <person name="Javaid M."/>
            <person name="Korchina V."/>
            <person name="Kovar C."/>
            <person name="Mata R."/>
            <person name="Mathew T."/>
            <person name="Ngo R."/>
            <person name="Nguyen L."/>
            <person name="Nguyen N."/>
            <person name="Okwuonu G."/>
            <person name="Ongeri F."/>
            <person name="Pham C."/>
            <person name="Simmons D."/>
            <person name="Wilczek-Boney K."/>
            <person name="Hale W."/>
            <person name="Jakkamsetti A."/>
            <person name="Pham P."/>
            <person name="Ruth R."/>
            <person name="San Lucas F."/>
            <person name="Warren J."/>
            <person name="Zhang J."/>
            <person name="Zhao Z."/>
            <person name="Zhou C."/>
            <person name="Zhu D."/>
            <person name="Lee S."/>
            <person name="Bess C."/>
            <person name="Blankenburg K."/>
            <person name="Forbes L."/>
            <person name="Fu Q."/>
            <person name="Gubbala S."/>
            <person name="Hirani K."/>
            <person name="Jayaseelan J.C."/>
            <person name="Lara F."/>
            <person name="Munidasa M."/>
            <person name="Palculict T."/>
            <person name="Patil S."/>
            <person name="Pu L.-L."/>
            <person name="Saada N."/>
            <person name="Tang L."/>
            <person name="Weissenberger G."/>
            <person name="Zhu Y."/>
            <person name="Hemphill L."/>
            <person name="Shang Y."/>
            <person name="Youmans B."/>
            <person name="Ayvaz T."/>
            <person name="Ross M."/>
            <person name="Santibanez J."/>
            <person name="Aqrawi P."/>
            <person name="Gross S."/>
            <person name="Joshi V."/>
            <person name="Fowler G."/>
            <person name="Nazareth L."/>
            <person name="Reid J."/>
            <person name="Worley K."/>
            <person name="Petrosino J."/>
            <person name="Highlander S."/>
            <person name="Gibbs R."/>
        </authorList>
    </citation>
    <scope>NUCLEOTIDE SEQUENCE [LARGE SCALE GENOMIC DNA]</scope>
    <source>
        <strain evidence="2 3">DSM 10105</strain>
    </source>
</reference>
<keyword evidence="3" id="KW-1185">Reference proteome</keyword>
<feature type="transmembrane region" description="Helical" evidence="1">
    <location>
        <begin position="252"/>
        <end position="275"/>
    </location>
</feature>
<protein>
    <submittedName>
        <fullName evidence="2">Bacteriocin-associated integral membrane protein</fullName>
    </submittedName>
</protein>
<dbReference type="eggNOG" id="COG4652">
    <property type="taxonomic scope" value="Bacteria"/>
</dbReference>
<keyword evidence="1" id="KW-1133">Transmembrane helix</keyword>
<gene>
    <name evidence="2" type="ORF">HMPREF0620_1124</name>
</gene>
<proteinExistence type="predicted"/>
<feature type="transmembrane region" description="Helical" evidence="1">
    <location>
        <begin position="296"/>
        <end position="316"/>
    </location>
</feature>
<feature type="transmembrane region" description="Helical" evidence="1">
    <location>
        <begin position="228"/>
        <end position="246"/>
    </location>
</feature>
<name>E6JZW5_PARDN</name>
<dbReference type="AlphaFoldDB" id="E6JZW5"/>
<feature type="transmembrane region" description="Helical" evidence="1">
    <location>
        <begin position="593"/>
        <end position="615"/>
    </location>
</feature>
<keyword evidence="1" id="KW-0472">Membrane</keyword>
<dbReference type="EMBL" id="AEON01000001">
    <property type="protein sequence ID" value="EFT84119.1"/>
    <property type="molecule type" value="Genomic_DNA"/>
</dbReference>
<dbReference type="HOGENOM" id="CLU_024384_0_0_11"/>
<dbReference type="PATRIC" id="fig|864564.6.peg.585"/>
<keyword evidence="1" id="KW-0812">Transmembrane</keyword>
<accession>E6JZW5</accession>
<feature type="transmembrane region" description="Helical" evidence="1">
    <location>
        <begin position="174"/>
        <end position="193"/>
    </location>
</feature>
<evidence type="ECO:0000313" key="2">
    <source>
        <dbReference type="EMBL" id="EFT84119.1"/>
    </source>
</evidence>
<dbReference type="Proteomes" id="UP000004946">
    <property type="component" value="Chromosome"/>
</dbReference>
<dbReference type="KEGG" id="pdo:PSDT_0532"/>
<feature type="transmembrane region" description="Helical" evidence="1">
    <location>
        <begin position="666"/>
        <end position="687"/>
    </location>
</feature>
<comment type="caution">
    <text evidence="2">The sequence shown here is derived from an EMBL/GenBank/DDBJ whole genome shotgun (WGS) entry which is preliminary data.</text>
</comment>